<evidence type="ECO:0000313" key="1">
    <source>
        <dbReference type="EMBL" id="JAI15133.1"/>
    </source>
</evidence>
<feature type="non-terminal residue" evidence="1">
    <location>
        <position position="1"/>
    </location>
</feature>
<organism evidence="1">
    <name type="scientific">Tabanus bromius</name>
    <name type="common">Band-eyed brown horse fly</name>
    <dbReference type="NCBI Taxonomy" id="304241"/>
    <lineage>
        <taxon>Eukaryota</taxon>
        <taxon>Metazoa</taxon>
        <taxon>Ecdysozoa</taxon>
        <taxon>Arthropoda</taxon>
        <taxon>Hexapoda</taxon>
        <taxon>Insecta</taxon>
        <taxon>Pterygota</taxon>
        <taxon>Neoptera</taxon>
        <taxon>Endopterygota</taxon>
        <taxon>Diptera</taxon>
        <taxon>Brachycera</taxon>
        <taxon>Tabanomorpha</taxon>
        <taxon>Tabanoidea</taxon>
        <taxon>Tabanidae</taxon>
        <taxon>Tabanus</taxon>
    </lineage>
</organism>
<reference evidence="1" key="1">
    <citation type="journal article" date="2015" name="Insect Biochem. Mol. Biol.">
        <title>An insight into the sialome of the horse fly, Tabanus bromius.</title>
        <authorList>
            <person name="Ribeiro J.M."/>
            <person name="Kazimirova M."/>
            <person name="Takac P."/>
            <person name="Andersen J.F."/>
            <person name="Francischetti I.M."/>
        </authorList>
    </citation>
    <scope>NUCLEOTIDE SEQUENCE</scope>
</reference>
<accession>A0A0K8TLW5</accession>
<protein>
    <submittedName>
        <fullName evidence="1">Uncharacterized protein</fullName>
    </submittedName>
</protein>
<dbReference type="EMBL" id="GDAI01002470">
    <property type="protein sequence ID" value="JAI15133.1"/>
    <property type="molecule type" value="mRNA"/>
</dbReference>
<proteinExistence type="evidence at transcript level"/>
<name>A0A0K8TLW5_TABBR</name>
<sequence length="333" mass="38025">DVSIFGSTMSVVHGANGRYLVSRTDSIANMFEQLRNYSGTYPFSMSLSTSLSNILRTYAEQDWEEKKKQIIGGTARVIFVVSQIQRITQEDFEDSKRMIEGSFRQFPDLNFVFLTNDRENFEQLTATVAAKSDVDKNQYIIIEAKDLHPKAFATTALRTLRLIPKRLRVPSCDVPSIPEDTNNSTNAQIRLIEYEDYLSPNQALSYRLRGPTAYDVRVKFVGMGYGEMIVCKEQSDKSNLCLLVKDFGDVIFNVTRSCEAENEDCSSVLFTTQLETSYMRCTENDCQYPDQIRYLIRIENLECTKDNASLTTSISAIVMLFVPIQIFIVKFLF</sequence>
<dbReference type="AlphaFoldDB" id="A0A0K8TLW5"/>